<dbReference type="Pfam" id="PF06073">
    <property type="entry name" value="DUF934"/>
    <property type="match status" value="1"/>
</dbReference>
<sequence>MPKLIKDGAVVADDHWRAPEAEAEQVAQGAIATLAQWEKLEDKRGSAVQLEPGDGVEPLLPHLDEIELVTVDFPSFTDGRGFSYARELRERGYRGELRAVGAFIRDQLHLLLRCGFNAFQLADESELEGALDSLRDFSEHYQAAIDQPLPLFRRRE</sequence>
<reference evidence="1" key="1">
    <citation type="submission" date="2021-02" db="EMBL/GenBank/DDBJ databases">
        <title>PHA producing bacteria isolated from coastal sediment in Guangdong, Shenzhen.</title>
        <authorList>
            <person name="Zheng W."/>
            <person name="Yu S."/>
            <person name="Huang Y."/>
        </authorList>
    </citation>
    <scope>NUCLEOTIDE SEQUENCE</scope>
    <source>
        <strain evidence="1">TN14-10</strain>
    </source>
</reference>
<dbReference type="Proteomes" id="UP000664303">
    <property type="component" value="Unassembled WGS sequence"/>
</dbReference>
<dbReference type="EMBL" id="JAFKCZ010000009">
    <property type="protein sequence ID" value="MBN7797701.1"/>
    <property type="molecule type" value="Genomic_DNA"/>
</dbReference>
<accession>A0A939IKU5</accession>
<name>A0A939IKU5_9GAMM</name>
<dbReference type="PIRSF" id="PIRSF030820">
    <property type="entry name" value="UCP030820"/>
    <property type="match status" value="1"/>
</dbReference>
<organism evidence="1 2">
    <name type="scientific">Parahaliea mediterranea</name>
    <dbReference type="NCBI Taxonomy" id="651086"/>
    <lineage>
        <taxon>Bacteria</taxon>
        <taxon>Pseudomonadati</taxon>
        <taxon>Pseudomonadota</taxon>
        <taxon>Gammaproteobacteria</taxon>
        <taxon>Cellvibrionales</taxon>
        <taxon>Halieaceae</taxon>
        <taxon>Parahaliea</taxon>
    </lineage>
</organism>
<proteinExistence type="predicted"/>
<dbReference type="InterPro" id="IPR008318">
    <property type="entry name" value="UCP030820"/>
</dbReference>
<gene>
    <name evidence="1" type="ORF">JYP50_13905</name>
</gene>
<dbReference type="AlphaFoldDB" id="A0A939IKU5"/>
<evidence type="ECO:0000313" key="2">
    <source>
        <dbReference type="Proteomes" id="UP000664303"/>
    </source>
</evidence>
<dbReference type="RefSeq" id="WP_206561147.1">
    <property type="nucleotide sequence ID" value="NZ_JAFKCZ010000009.1"/>
</dbReference>
<protein>
    <submittedName>
        <fullName evidence="1">DUF934 domain-containing protein</fullName>
    </submittedName>
</protein>
<comment type="caution">
    <text evidence="1">The sequence shown here is derived from an EMBL/GenBank/DDBJ whole genome shotgun (WGS) entry which is preliminary data.</text>
</comment>
<evidence type="ECO:0000313" key="1">
    <source>
        <dbReference type="EMBL" id="MBN7797701.1"/>
    </source>
</evidence>
<keyword evidence="2" id="KW-1185">Reference proteome</keyword>